<name>A0A9P5YEX1_9AGAR</name>
<dbReference type="GO" id="GO:0006508">
    <property type="term" value="P:proteolysis"/>
    <property type="evidence" value="ECO:0007669"/>
    <property type="project" value="UniProtKB-KW"/>
</dbReference>
<evidence type="ECO:0000313" key="12">
    <source>
        <dbReference type="EMBL" id="KAF9467399.1"/>
    </source>
</evidence>
<keyword evidence="2 7" id="KW-0645">Protease</keyword>
<dbReference type="AlphaFoldDB" id="A0A9P5YEX1"/>
<dbReference type="InterPro" id="IPR010435">
    <property type="entry name" value="C5a/SBT2-like_Fn3"/>
</dbReference>
<dbReference type="InterPro" id="IPR022398">
    <property type="entry name" value="Peptidase_S8_His-AS"/>
</dbReference>
<dbReference type="InterPro" id="IPR015500">
    <property type="entry name" value="Peptidase_S8_subtilisin-rel"/>
</dbReference>
<dbReference type="InterPro" id="IPR023828">
    <property type="entry name" value="Peptidase_S8_Ser-AS"/>
</dbReference>
<feature type="active site" description="Charge relay system" evidence="6 7">
    <location>
        <position position="82"/>
    </location>
</feature>
<evidence type="ECO:0000256" key="4">
    <source>
        <dbReference type="ARBA" id="ARBA00022801"/>
    </source>
</evidence>
<evidence type="ECO:0000256" key="3">
    <source>
        <dbReference type="ARBA" id="ARBA00022729"/>
    </source>
</evidence>
<dbReference type="CDD" id="cd02124">
    <property type="entry name" value="PA_PoS1_like"/>
    <property type="match status" value="1"/>
</dbReference>
<dbReference type="InterPro" id="IPR023827">
    <property type="entry name" value="Peptidase_S8_Asp-AS"/>
</dbReference>
<protein>
    <submittedName>
        <fullName evidence="12">Pyrolysin</fullName>
    </submittedName>
</protein>
<accession>A0A9P5YEX1</accession>
<dbReference type="SUPFAM" id="SSF52743">
    <property type="entry name" value="Subtilisin-like"/>
    <property type="match status" value="1"/>
</dbReference>
<dbReference type="InterPro" id="IPR000209">
    <property type="entry name" value="Peptidase_S8/S53_dom"/>
</dbReference>
<keyword evidence="4 7" id="KW-0378">Hydrolase</keyword>
<dbReference type="InterPro" id="IPR036852">
    <property type="entry name" value="Peptidase_S8/S53_dom_sf"/>
</dbReference>
<feature type="active site" description="Charge relay system" evidence="6 7">
    <location>
        <position position="132"/>
    </location>
</feature>
<comment type="caution">
    <text evidence="12">The sequence shown here is derived from an EMBL/GenBank/DDBJ whole genome shotgun (WGS) entry which is preliminary data.</text>
</comment>
<feature type="active site" description="Charge relay system" evidence="6 7">
    <location>
        <position position="443"/>
    </location>
</feature>
<organism evidence="12 13">
    <name type="scientific">Collybia nuda</name>
    <dbReference type="NCBI Taxonomy" id="64659"/>
    <lineage>
        <taxon>Eukaryota</taxon>
        <taxon>Fungi</taxon>
        <taxon>Dikarya</taxon>
        <taxon>Basidiomycota</taxon>
        <taxon>Agaricomycotina</taxon>
        <taxon>Agaricomycetes</taxon>
        <taxon>Agaricomycetidae</taxon>
        <taxon>Agaricales</taxon>
        <taxon>Tricholomatineae</taxon>
        <taxon>Clitocybaceae</taxon>
        <taxon>Collybia</taxon>
    </lineage>
</organism>
<dbReference type="Pfam" id="PF02225">
    <property type="entry name" value="PA"/>
    <property type="match status" value="1"/>
</dbReference>
<dbReference type="OrthoDB" id="206201at2759"/>
<evidence type="ECO:0000259" key="10">
    <source>
        <dbReference type="Pfam" id="PF02225"/>
    </source>
</evidence>
<evidence type="ECO:0000256" key="1">
    <source>
        <dbReference type="ARBA" id="ARBA00011073"/>
    </source>
</evidence>
<gene>
    <name evidence="12" type="ORF">BDZ94DRAFT_1305473</name>
</gene>
<evidence type="ECO:0000313" key="13">
    <source>
        <dbReference type="Proteomes" id="UP000807353"/>
    </source>
</evidence>
<evidence type="ECO:0000256" key="5">
    <source>
        <dbReference type="ARBA" id="ARBA00022825"/>
    </source>
</evidence>
<reference evidence="12" key="1">
    <citation type="submission" date="2020-11" db="EMBL/GenBank/DDBJ databases">
        <authorList>
            <consortium name="DOE Joint Genome Institute"/>
            <person name="Ahrendt S."/>
            <person name="Riley R."/>
            <person name="Andreopoulos W."/>
            <person name="Labutti K."/>
            <person name="Pangilinan J."/>
            <person name="Ruiz-Duenas F.J."/>
            <person name="Barrasa J.M."/>
            <person name="Sanchez-Garcia M."/>
            <person name="Camarero S."/>
            <person name="Miyauchi S."/>
            <person name="Serrano A."/>
            <person name="Linde D."/>
            <person name="Babiker R."/>
            <person name="Drula E."/>
            <person name="Ayuso-Fernandez I."/>
            <person name="Pacheco R."/>
            <person name="Padilla G."/>
            <person name="Ferreira P."/>
            <person name="Barriuso J."/>
            <person name="Kellner H."/>
            <person name="Castanera R."/>
            <person name="Alfaro M."/>
            <person name="Ramirez L."/>
            <person name="Pisabarro A.G."/>
            <person name="Kuo A."/>
            <person name="Tritt A."/>
            <person name="Lipzen A."/>
            <person name="He G."/>
            <person name="Yan M."/>
            <person name="Ng V."/>
            <person name="Cullen D."/>
            <person name="Martin F."/>
            <person name="Rosso M.-N."/>
            <person name="Henrissat B."/>
            <person name="Hibbett D."/>
            <person name="Martinez A.T."/>
            <person name="Grigoriev I.V."/>
        </authorList>
    </citation>
    <scope>NUCLEOTIDE SEQUENCE</scope>
    <source>
        <strain evidence="12">CBS 247.69</strain>
    </source>
</reference>
<keyword evidence="5 7" id="KW-0720">Serine protease</keyword>
<evidence type="ECO:0000256" key="2">
    <source>
        <dbReference type="ARBA" id="ARBA00022670"/>
    </source>
</evidence>
<proteinExistence type="inferred from homology"/>
<dbReference type="InterPro" id="IPR034187">
    <property type="entry name" value="Peptidases_S8_5"/>
</dbReference>
<dbReference type="PANTHER" id="PTHR43399">
    <property type="entry name" value="SUBTILISIN-RELATED"/>
    <property type="match status" value="1"/>
</dbReference>
<evidence type="ECO:0000259" key="9">
    <source>
        <dbReference type="Pfam" id="PF00082"/>
    </source>
</evidence>
<dbReference type="PROSITE" id="PS00138">
    <property type="entry name" value="SUBTILASE_SER"/>
    <property type="match status" value="1"/>
</dbReference>
<dbReference type="Gene3D" id="3.40.50.200">
    <property type="entry name" value="Peptidase S8/S53 domain"/>
    <property type="match status" value="1"/>
</dbReference>
<dbReference type="PANTHER" id="PTHR43399:SF4">
    <property type="entry name" value="CELL WALL-ASSOCIATED PROTEASE"/>
    <property type="match status" value="1"/>
</dbReference>
<dbReference type="CDD" id="cd07489">
    <property type="entry name" value="Peptidases_S8_5"/>
    <property type="match status" value="1"/>
</dbReference>
<dbReference type="InterPro" id="IPR051048">
    <property type="entry name" value="Peptidase_S8/S53_subtilisin"/>
</dbReference>
<dbReference type="Gene3D" id="3.50.30.30">
    <property type="match status" value="1"/>
</dbReference>
<sequence length="805" mass="84938">MTYSALRMERHDSVILQDTPGVKSIRPVRKFQRPKMLDLHILADTKSSPILPDPQAIHIITGVSKLHAEGIAGKGIKIGVIDTGIDYTHPTLGGGFGPSFKVIGGFDFVGDTYDGTTTPLPDDDPLDQCYGHGTHVAGIIGANPVNAYNISGVAYEASLSAYRIFGCLGFTTDDIILEALLRAVDDSQDILTLSLGEVDGWTESSSSVVASRIAASGKVVTVAAGNDGASGSWYSSSPGNGINVISVSSLDSPIFPLQNATVSGVAHDPITYFQTFPFPLNNTWPIYATSNDTMAVDDACKPLPSSTPDLSPFVVVVRRGTCTYTQQIENISAKGAKTALIYDNGDGFTFLTVGNYSAAVIQAADGEFLVSQFVGGVPITLSFPQSGASTEFPNPAGGLISSFTSYGPSNDFYFKPAVTAPGGLIMSTLPVTKGYFGAASGTSMATPFVAGCAALLFSVQGNSPEVGKAARTLFETNAHVVASSHVDGDPLQTVTQQGAGLIDIYDAIYAKTIVTPAELILNDTAHFERQQTFTVKNTGNTAKKYLVSHVPAGTAITVTPGTISPAAGPVPLSQDAASIVFSQNTFTVDPGQSQTITASFVLPKVEVSAYPIFSGFIQVSSGTEKLHVSYLGLAASLKNKHIIDNTDTFFGVQLPAVLDSTGNVQTSPVNYTFAGNDFPTLLFRLVFGTPALRVDLVDVNFQPEASLASRVEPKFTFPKAHQGGSFAQVQTVGSLLELEFISRNNENPDDNGYTSYPFEVLAFANGTLVPNGSYKFFMRALRVTGDPDQNADYESWLSPAIGVAA</sequence>
<dbReference type="Pfam" id="PF00082">
    <property type="entry name" value="Peptidase_S8"/>
    <property type="match status" value="1"/>
</dbReference>
<keyword evidence="13" id="KW-1185">Reference proteome</keyword>
<evidence type="ECO:0000256" key="8">
    <source>
        <dbReference type="RuleBase" id="RU003355"/>
    </source>
</evidence>
<dbReference type="GO" id="GO:0016020">
    <property type="term" value="C:membrane"/>
    <property type="evidence" value="ECO:0007669"/>
    <property type="project" value="InterPro"/>
</dbReference>
<evidence type="ECO:0000256" key="7">
    <source>
        <dbReference type="PROSITE-ProRule" id="PRU01240"/>
    </source>
</evidence>
<dbReference type="PROSITE" id="PS00137">
    <property type="entry name" value="SUBTILASE_HIS"/>
    <property type="match status" value="1"/>
</dbReference>
<dbReference type="GO" id="GO:0004252">
    <property type="term" value="F:serine-type endopeptidase activity"/>
    <property type="evidence" value="ECO:0007669"/>
    <property type="project" value="UniProtKB-UniRule"/>
</dbReference>
<dbReference type="Proteomes" id="UP000807353">
    <property type="component" value="Unassembled WGS sequence"/>
</dbReference>
<feature type="domain" description="PA" evidence="10">
    <location>
        <begin position="298"/>
        <end position="355"/>
    </location>
</feature>
<dbReference type="Pfam" id="PF06280">
    <property type="entry name" value="fn3_5"/>
    <property type="match status" value="1"/>
</dbReference>
<dbReference type="PRINTS" id="PR00723">
    <property type="entry name" value="SUBTILISIN"/>
</dbReference>
<dbReference type="PROSITE" id="PS00136">
    <property type="entry name" value="SUBTILASE_ASP"/>
    <property type="match status" value="1"/>
</dbReference>
<dbReference type="InterPro" id="IPR003137">
    <property type="entry name" value="PA_domain"/>
</dbReference>
<evidence type="ECO:0000259" key="11">
    <source>
        <dbReference type="Pfam" id="PF06280"/>
    </source>
</evidence>
<feature type="domain" description="Peptidase S8/S53" evidence="9">
    <location>
        <begin position="73"/>
        <end position="478"/>
    </location>
</feature>
<dbReference type="PROSITE" id="PS51892">
    <property type="entry name" value="SUBTILASE"/>
    <property type="match status" value="1"/>
</dbReference>
<feature type="domain" description="C5a peptidase/Subtilisin-like protease SBT2-like Fn3-like" evidence="11">
    <location>
        <begin position="521"/>
        <end position="628"/>
    </location>
</feature>
<keyword evidence="3" id="KW-0732">Signal</keyword>
<evidence type="ECO:0000256" key="6">
    <source>
        <dbReference type="PIRSR" id="PIRSR615500-1"/>
    </source>
</evidence>
<dbReference type="EMBL" id="MU150237">
    <property type="protein sequence ID" value="KAF9467399.1"/>
    <property type="molecule type" value="Genomic_DNA"/>
</dbReference>
<comment type="similarity">
    <text evidence="1 7 8">Belongs to the peptidase S8 family.</text>
</comment>